<gene>
    <name evidence="1" type="ORF">ZIOFF_037612</name>
</gene>
<proteinExistence type="predicted"/>
<dbReference type="AlphaFoldDB" id="A0A8J5GR30"/>
<keyword evidence="2" id="KW-1185">Reference proteome</keyword>
<comment type="caution">
    <text evidence="1">The sequence shown here is derived from an EMBL/GenBank/DDBJ whole genome shotgun (WGS) entry which is preliminary data.</text>
</comment>
<organism evidence="1 2">
    <name type="scientific">Zingiber officinale</name>
    <name type="common">Ginger</name>
    <name type="synonym">Amomum zingiber</name>
    <dbReference type="NCBI Taxonomy" id="94328"/>
    <lineage>
        <taxon>Eukaryota</taxon>
        <taxon>Viridiplantae</taxon>
        <taxon>Streptophyta</taxon>
        <taxon>Embryophyta</taxon>
        <taxon>Tracheophyta</taxon>
        <taxon>Spermatophyta</taxon>
        <taxon>Magnoliopsida</taxon>
        <taxon>Liliopsida</taxon>
        <taxon>Zingiberales</taxon>
        <taxon>Zingiberaceae</taxon>
        <taxon>Zingiber</taxon>
    </lineage>
</organism>
<protein>
    <submittedName>
        <fullName evidence="1">Uncharacterized protein</fullName>
    </submittedName>
</protein>
<reference evidence="1 2" key="1">
    <citation type="submission" date="2020-08" db="EMBL/GenBank/DDBJ databases">
        <title>Plant Genome Project.</title>
        <authorList>
            <person name="Zhang R.-G."/>
        </authorList>
    </citation>
    <scope>NUCLEOTIDE SEQUENCE [LARGE SCALE GENOMIC DNA]</scope>
    <source>
        <tissue evidence="1">Rhizome</tissue>
    </source>
</reference>
<sequence length="132" mass="14544">MLQISPNREKCYNRLHQSIASSSTDLLSEKLHPAIPHNFFVTSTAQPTPSGSHSQSLSDQLFICSSSSKNRTTTISPFKPSKLLRSVPSEASNNNLQDPDNIGAAITCYVALHPNLRGVTGKYFDEELSRRL</sequence>
<name>A0A8J5GR30_ZINOF</name>
<evidence type="ECO:0000313" key="1">
    <source>
        <dbReference type="EMBL" id="KAG6505258.1"/>
    </source>
</evidence>
<accession>A0A8J5GR30</accession>
<dbReference type="Proteomes" id="UP000734854">
    <property type="component" value="Unassembled WGS sequence"/>
</dbReference>
<dbReference type="EMBL" id="JACMSC010000010">
    <property type="protein sequence ID" value="KAG6505258.1"/>
    <property type="molecule type" value="Genomic_DNA"/>
</dbReference>
<evidence type="ECO:0000313" key="2">
    <source>
        <dbReference type="Proteomes" id="UP000734854"/>
    </source>
</evidence>